<keyword evidence="3" id="KW-1185">Reference proteome</keyword>
<keyword evidence="1" id="KW-1133">Transmembrane helix</keyword>
<evidence type="ECO:0000256" key="1">
    <source>
        <dbReference type="SAM" id="Phobius"/>
    </source>
</evidence>
<dbReference type="Proteomes" id="UP000241085">
    <property type="component" value="Unassembled WGS sequence"/>
</dbReference>
<dbReference type="EMBL" id="PZPL01000002">
    <property type="protein sequence ID" value="PTL71308.1"/>
    <property type="molecule type" value="Genomic_DNA"/>
</dbReference>
<feature type="transmembrane region" description="Helical" evidence="1">
    <location>
        <begin position="85"/>
        <end position="107"/>
    </location>
</feature>
<accession>A0A2T4UP59</accession>
<gene>
    <name evidence="2" type="ORF">C1I63_18980</name>
</gene>
<reference evidence="2 3" key="1">
    <citation type="submission" date="2018-03" db="EMBL/GenBank/DDBJ databases">
        <title>Bacteriophage NCPPB3778 and a type I-E CRISPR drive the evolution of the US Biological Select Agent, Rathayibacter toxicus.</title>
        <authorList>
            <person name="Davis E.W.II."/>
            <person name="Tabima J.F."/>
            <person name="Weisberg A.J."/>
            <person name="Dantas Lopes L."/>
            <person name="Wiseman M.S."/>
            <person name="Wiseman M.S."/>
            <person name="Pupko T."/>
            <person name="Belcher M.S."/>
            <person name="Sechler A.J."/>
            <person name="Tancos M.A."/>
            <person name="Schroeder B.K."/>
            <person name="Murray T.D."/>
            <person name="Luster D.G."/>
            <person name="Schneider W.L."/>
            <person name="Rogers E."/>
            <person name="Andreote F.D."/>
            <person name="Grunwald N.J."/>
            <person name="Putnam M.L."/>
            <person name="Chang J.H."/>
        </authorList>
    </citation>
    <scope>NUCLEOTIDE SEQUENCE [LARGE SCALE GENOMIC DNA]</scope>
    <source>
        <strain evidence="2 3">DSM 15933</strain>
    </source>
</reference>
<name>A0A2T4UP59_9MICO</name>
<comment type="caution">
    <text evidence="2">The sequence shown here is derived from an EMBL/GenBank/DDBJ whole genome shotgun (WGS) entry which is preliminary data.</text>
</comment>
<protein>
    <submittedName>
        <fullName evidence="2">Uncharacterized protein</fullName>
    </submittedName>
</protein>
<keyword evidence="1" id="KW-0472">Membrane</keyword>
<proteinExistence type="predicted"/>
<organism evidence="2 3">
    <name type="scientific">Rathayibacter caricis DSM 15933</name>
    <dbReference type="NCBI Taxonomy" id="1328867"/>
    <lineage>
        <taxon>Bacteria</taxon>
        <taxon>Bacillati</taxon>
        <taxon>Actinomycetota</taxon>
        <taxon>Actinomycetes</taxon>
        <taxon>Micrococcales</taxon>
        <taxon>Microbacteriaceae</taxon>
        <taxon>Rathayibacter</taxon>
    </lineage>
</organism>
<evidence type="ECO:0000313" key="3">
    <source>
        <dbReference type="Proteomes" id="UP000241085"/>
    </source>
</evidence>
<keyword evidence="1" id="KW-0812">Transmembrane</keyword>
<sequence>MTRTAHAALVVWLLLLTGLFAVPVAGALYQARDPEYTCLVDWQAPPSNGVDYEWSVRARITPFPLGLECTFIRQSGEEVVVGPGWLLTLFAGTAGAFGVASIAALVWRAPRPASSHGTAT</sequence>
<evidence type="ECO:0000313" key="2">
    <source>
        <dbReference type="EMBL" id="PTL71308.1"/>
    </source>
</evidence>
<dbReference type="AlphaFoldDB" id="A0A2T4UP59"/>